<dbReference type="PANTHER" id="PTHR22726">
    <property type="entry name" value="METALLOENDOPEPTIDASE OMA1"/>
    <property type="match status" value="1"/>
</dbReference>
<feature type="domain" description="Peptidase M48" evidence="7">
    <location>
        <begin position="74"/>
        <end position="130"/>
    </location>
</feature>
<dbReference type="CDD" id="cd07331">
    <property type="entry name" value="M48C_Oma1_like"/>
    <property type="match status" value="1"/>
</dbReference>
<keyword evidence="5 6" id="KW-0482">Metalloprotease</keyword>
<evidence type="ECO:0000256" key="3">
    <source>
        <dbReference type="ARBA" id="ARBA00022801"/>
    </source>
</evidence>
<evidence type="ECO:0000256" key="1">
    <source>
        <dbReference type="ARBA" id="ARBA00022670"/>
    </source>
</evidence>
<dbReference type="InterPro" id="IPR001915">
    <property type="entry name" value="Peptidase_M48"/>
</dbReference>
<keyword evidence="1 6" id="KW-0645">Protease</keyword>
<dbReference type="GO" id="GO:0004222">
    <property type="term" value="F:metalloendopeptidase activity"/>
    <property type="evidence" value="ECO:0007669"/>
    <property type="project" value="InterPro"/>
</dbReference>
<sequence length="232" mass="26909">MFNHFKEIHQDEILPSVHPESVRIRRISEEILGALWSDLSEERVWKHNKTSVEEEGYWEQKRIKSMIRYLECLNWEFIVVRDPMANAINVVPGKIVIFTGMLDLLRSDAEIAFVLGHEVGHTVSRFLAEKVTKFLWFVLFQLIPNLSLPLQRRAEIEAEYIGLMLVASAGYDPRVSLTVNEKYRGKTMDMAPWDELLSTHPSGRTVKRFLTQTHVMEEALAVYMAKKHIISS</sequence>
<keyword evidence="3 6" id="KW-0378">Hydrolase</keyword>
<dbReference type="Pfam" id="PF01435">
    <property type="entry name" value="Peptidase_M48"/>
    <property type="match status" value="2"/>
</dbReference>
<dbReference type="GO" id="GO:0016020">
    <property type="term" value="C:membrane"/>
    <property type="evidence" value="ECO:0007669"/>
    <property type="project" value="TreeGrafter"/>
</dbReference>
<comment type="similarity">
    <text evidence="6">Belongs to the peptidase M48 family.</text>
</comment>
<name>A0AAV9EHY2_ACOCL</name>
<evidence type="ECO:0000256" key="2">
    <source>
        <dbReference type="ARBA" id="ARBA00022723"/>
    </source>
</evidence>
<dbReference type="GO" id="GO:0051603">
    <property type="term" value="P:proteolysis involved in protein catabolic process"/>
    <property type="evidence" value="ECO:0007669"/>
    <property type="project" value="TreeGrafter"/>
</dbReference>
<keyword evidence="2" id="KW-0479">Metal-binding</keyword>
<accession>A0AAV9EHY2</accession>
<dbReference type="GO" id="GO:0046872">
    <property type="term" value="F:metal ion binding"/>
    <property type="evidence" value="ECO:0007669"/>
    <property type="project" value="UniProtKB-KW"/>
</dbReference>
<proteinExistence type="inferred from homology"/>
<evidence type="ECO:0000256" key="4">
    <source>
        <dbReference type="ARBA" id="ARBA00022833"/>
    </source>
</evidence>
<protein>
    <recommendedName>
        <fullName evidence="7">Peptidase M48 domain-containing protein</fullName>
    </recommendedName>
</protein>
<reference evidence="8" key="2">
    <citation type="submission" date="2023-06" db="EMBL/GenBank/DDBJ databases">
        <authorList>
            <person name="Ma L."/>
            <person name="Liu K.-W."/>
            <person name="Li Z."/>
            <person name="Hsiao Y.-Y."/>
            <person name="Qi Y."/>
            <person name="Fu T."/>
            <person name="Tang G."/>
            <person name="Zhang D."/>
            <person name="Sun W.-H."/>
            <person name="Liu D.-K."/>
            <person name="Li Y."/>
            <person name="Chen G.-Z."/>
            <person name="Liu X.-D."/>
            <person name="Liao X.-Y."/>
            <person name="Jiang Y.-T."/>
            <person name="Yu X."/>
            <person name="Hao Y."/>
            <person name="Huang J."/>
            <person name="Zhao X.-W."/>
            <person name="Ke S."/>
            <person name="Chen Y.-Y."/>
            <person name="Wu W.-L."/>
            <person name="Hsu J.-L."/>
            <person name="Lin Y.-F."/>
            <person name="Huang M.-D."/>
            <person name="Li C.-Y."/>
            <person name="Huang L."/>
            <person name="Wang Z.-W."/>
            <person name="Zhao X."/>
            <person name="Zhong W.-Y."/>
            <person name="Peng D.-H."/>
            <person name="Ahmad S."/>
            <person name="Lan S."/>
            <person name="Zhang J.-S."/>
            <person name="Tsai W.-C."/>
            <person name="Van De Peer Y."/>
            <person name="Liu Z.-J."/>
        </authorList>
    </citation>
    <scope>NUCLEOTIDE SEQUENCE</scope>
    <source>
        <strain evidence="8">CP</strain>
        <tissue evidence="8">Leaves</tissue>
    </source>
</reference>
<evidence type="ECO:0000313" key="9">
    <source>
        <dbReference type="Proteomes" id="UP001180020"/>
    </source>
</evidence>
<keyword evidence="4 6" id="KW-0862">Zinc</keyword>
<evidence type="ECO:0000313" key="8">
    <source>
        <dbReference type="EMBL" id="KAK1312579.1"/>
    </source>
</evidence>
<keyword evidence="9" id="KW-1185">Reference proteome</keyword>
<gene>
    <name evidence="8" type="ORF">QJS10_CPA07g00111</name>
</gene>
<feature type="domain" description="Peptidase M48" evidence="7">
    <location>
        <begin position="135"/>
        <end position="202"/>
    </location>
</feature>
<evidence type="ECO:0000259" key="7">
    <source>
        <dbReference type="Pfam" id="PF01435"/>
    </source>
</evidence>
<comment type="caution">
    <text evidence="8">The sequence shown here is derived from an EMBL/GenBank/DDBJ whole genome shotgun (WGS) entry which is preliminary data.</text>
</comment>
<dbReference type="Proteomes" id="UP001180020">
    <property type="component" value="Unassembled WGS sequence"/>
</dbReference>
<dbReference type="InterPro" id="IPR051156">
    <property type="entry name" value="Mito/Outer_Membr_Metalloprot"/>
</dbReference>
<dbReference type="Gene3D" id="3.30.2010.10">
    <property type="entry name" value="Metalloproteases ('zincins'), catalytic domain"/>
    <property type="match status" value="1"/>
</dbReference>
<dbReference type="AlphaFoldDB" id="A0AAV9EHY2"/>
<comment type="cofactor">
    <cofactor evidence="6">
        <name>Zn(2+)</name>
        <dbReference type="ChEBI" id="CHEBI:29105"/>
    </cofactor>
    <text evidence="6">Binds 1 zinc ion per subunit.</text>
</comment>
<organism evidence="8 9">
    <name type="scientific">Acorus calamus</name>
    <name type="common">Sweet flag</name>
    <dbReference type="NCBI Taxonomy" id="4465"/>
    <lineage>
        <taxon>Eukaryota</taxon>
        <taxon>Viridiplantae</taxon>
        <taxon>Streptophyta</taxon>
        <taxon>Embryophyta</taxon>
        <taxon>Tracheophyta</taxon>
        <taxon>Spermatophyta</taxon>
        <taxon>Magnoliopsida</taxon>
        <taxon>Liliopsida</taxon>
        <taxon>Acoraceae</taxon>
        <taxon>Acorus</taxon>
    </lineage>
</organism>
<evidence type="ECO:0000256" key="6">
    <source>
        <dbReference type="RuleBase" id="RU003983"/>
    </source>
</evidence>
<reference evidence="8" key="1">
    <citation type="journal article" date="2023" name="Nat. Commun.">
        <title>Diploid and tetraploid genomes of Acorus and the evolution of monocots.</title>
        <authorList>
            <person name="Ma L."/>
            <person name="Liu K.W."/>
            <person name="Li Z."/>
            <person name="Hsiao Y.Y."/>
            <person name="Qi Y."/>
            <person name="Fu T."/>
            <person name="Tang G.D."/>
            <person name="Zhang D."/>
            <person name="Sun W.H."/>
            <person name="Liu D.K."/>
            <person name="Li Y."/>
            <person name="Chen G.Z."/>
            <person name="Liu X.D."/>
            <person name="Liao X.Y."/>
            <person name="Jiang Y.T."/>
            <person name="Yu X."/>
            <person name="Hao Y."/>
            <person name="Huang J."/>
            <person name="Zhao X.W."/>
            <person name="Ke S."/>
            <person name="Chen Y.Y."/>
            <person name="Wu W.L."/>
            <person name="Hsu J.L."/>
            <person name="Lin Y.F."/>
            <person name="Huang M.D."/>
            <person name="Li C.Y."/>
            <person name="Huang L."/>
            <person name="Wang Z.W."/>
            <person name="Zhao X."/>
            <person name="Zhong W.Y."/>
            <person name="Peng D.H."/>
            <person name="Ahmad S."/>
            <person name="Lan S."/>
            <person name="Zhang J.S."/>
            <person name="Tsai W.C."/>
            <person name="Van de Peer Y."/>
            <person name="Liu Z.J."/>
        </authorList>
    </citation>
    <scope>NUCLEOTIDE SEQUENCE</scope>
    <source>
        <strain evidence="8">CP</strain>
    </source>
</reference>
<dbReference type="EMBL" id="JAUJYO010000007">
    <property type="protein sequence ID" value="KAK1312579.1"/>
    <property type="molecule type" value="Genomic_DNA"/>
</dbReference>
<dbReference type="PANTHER" id="PTHR22726:SF1">
    <property type="entry name" value="METALLOENDOPEPTIDASE OMA1, MITOCHONDRIAL"/>
    <property type="match status" value="1"/>
</dbReference>
<evidence type="ECO:0000256" key="5">
    <source>
        <dbReference type="ARBA" id="ARBA00023049"/>
    </source>
</evidence>